<dbReference type="InterPro" id="IPR044749">
    <property type="entry name" value="FANCM_DEXDc"/>
</dbReference>
<dbReference type="GO" id="GO:0036297">
    <property type="term" value="P:interstrand cross-link repair"/>
    <property type="evidence" value="ECO:0007669"/>
    <property type="project" value="TreeGrafter"/>
</dbReference>
<evidence type="ECO:0000256" key="13">
    <source>
        <dbReference type="ARBA" id="ARBA00047995"/>
    </source>
</evidence>
<keyword evidence="12" id="KW-0539">Nucleus</keyword>
<keyword evidence="5" id="KW-0547">Nucleotide-binding</keyword>
<feature type="compositionally biased region" description="Low complexity" evidence="15">
    <location>
        <begin position="886"/>
        <end position="898"/>
    </location>
</feature>
<feature type="compositionally biased region" description="Acidic residues" evidence="15">
    <location>
        <begin position="1060"/>
        <end position="1072"/>
    </location>
</feature>
<dbReference type="InterPro" id="IPR027417">
    <property type="entry name" value="P-loop_NTPase"/>
</dbReference>
<feature type="region of interest" description="Disordered" evidence="15">
    <location>
        <begin position="34"/>
        <end position="149"/>
    </location>
</feature>
<evidence type="ECO:0000256" key="14">
    <source>
        <dbReference type="RuleBase" id="RU367027"/>
    </source>
</evidence>
<accession>A0AAN6NGW8</accession>
<dbReference type="SMART" id="SM00490">
    <property type="entry name" value="HELICc"/>
    <property type="match status" value="1"/>
</dbReference>
<dbReference type="EC" id="3.6.4.12" evidence="14"/>
<dbReference type="SUPFAM" id="SSF52540">
    <property type="entry name" value="P-loop containing nucleoside triphosphate hydrolases"/>
    <property type="match status" value="1"/>
</dbReference>
<feature type="compositionally biased region" description="Low complexity" evidence="15">
    <location>
        <begin position="928"/>
        <end position="943"/>
    </location>
</feature>
<keyword evidence="11" id="KW-0234">DNA repair</keyword>
<evidence type="ECO:0000256" key="8">
    <source>
        <dbReference type="ARBA" id="ARBA00022806"/>
    </source>
</evidence>
<feature type="compositionally biased region" description="Acidic residues" evidence="15">
    <location>
        <begin position="907"/>
        <end position="917"/>
    </location>
</feature>
<dbReference type="SMART" id="SM00487">
    <property type="entry name" value="DEXDc"/>
    <property type="match status" value="1"/>
</dbReference>
<name>A0AAN6NGW8_9PEZI</name>
<evidence type="ECO:0000313" key="19">
    <source>
        <dbReference type="Proteomes" id="UP001303473"/>
    </source>
</evidence>
<evidence type="ECO:0000256" key="15">
    <source>
        <dbReference type="SAM" id="MobiDB-lite"/>
    </source>
</evidence>
<evidence type="ECO:0000256" key="9">
    <source>
        <dbReference type="ARBA" id="ARBA00022840"/>
    </source>
</evidence>
<comment type="function">
    <text evidence="1 14">ATP-dependent DNA helicase involved in DNA damage repair by homologous recombination and in genome maintenance. Capable of unwinding D-loops. Plays a role in limiting crossover recombinants during mitotic DNA double-strand break (DSB) repair. Component of a FANCM-MHF complex which promotes gene conversion at blocked replication forks, probably by reversal of the stalled fork.</text>
</comment>
<feature type="region of interest" description="Disordered" evidence="15">
    <location>
        <begin position="877"/>
        <end position="1239"/>
    </location>
</feature>
<evidence type="ECO:0000256" key="6">
    <source>
        <dbReference type="ARBA" id="ARBA00022763"/>
    </source>
</evidence>
<comment type="similarity">
    <text evidence="3 14">Belongs to the DEAD box helicase family. DEAH subfamily. FANCM sub-subfamily.</text>
</comment>
<comment type="catalytic activity">
    <reaction evidence="13 14">
        <text>ATP + H2O = ADP + phosphate + H(+)</text>
        <dbReference type="Rhea" id="RHEA:13065"/>
        <dbReference type="ChEBI" id="CHEBI:15377"/>
        <dbReference type="ChEBI" id="CHEBI:15378"/>
        <dbReference type="ChEBI" id="CHEBI:30616"/>
        <dbReference type="ChEBI" id="CHEBI:43474"/>
        <dbReference type="ChEBI" id="CHEBI:456216"/>
        <dbReference type="EC" id="3.6.4.12"/>
    </reaction>
</comment>
<keyword evidence="19" id="KW-1185">Reference proteome</keyword>
<dbReference type="InterPro" id="IPR014001">
    <property type="entry name" value="Helicase_ATP-bd"/>
</dbReference>
<evidence type="ECO:0000256" key="11">
    <source>
        <dbReference type="ARBA" id="ARBA00023204"/>
    </source>
</evidence>
<evidence type="ECO:0000256" key="2">
    <source>
        <dbReference type="ARBA" id="ARBA00004123"/>
    </source>
</evidence>
<evidence type="ECO:0000256" key="4">
    <source>
        <dbReference type="ARBA" id="ARBA00011390"/>
    </source>
</evidence>
<feature type="compositionally biased region" description="Basic and acidic residues" evidence="15">
    <location>
        <begin position="1173"/>
        <end position="1182"/>
    </location>
</feature>
<dbReference type="Pfam" id="PF04851">
    <property type="entry name" value="ResIII"/>
    <property type="match status" value="1"/>
</dbReference>
<keyword evidence="6" id="KW-0227">DNA damage</keyword>
<dbReference type="GO" id="GO:0043138">
    <property type="term" value="F:3'-5' DNA helicase activity"/>
    <property type="evidence" value="ECO:0007669"/>
    <property type="project" value="InterPro"/>
</dbReference>
<feature type="compositionally biased region" description="Basic and acidic residues" evidence="15">
    <location>
        <begin position="1122"/>
        <end position="1136"/>
    </location>
</feature>
<dbReference type="CDD" id="cd18033">
    <property type="entry name" value="DEXDc_FANCM"/>
    <property type="match status" value="1"/>
</dbReference>
<comment type="caution">
    <text evidence="18">The sequence shown here is derived from an EMBL/GenBank/DDBJ whole genome shotgun (WGS) entry which is preliminary data.</text>
</comment>
<organism evidence="18 19">
    <name type="scientific">Diplogelasinospora grovesii</name>
    <dbReference type="NCBI Taxonomy" id="303347"/>
    <lineage>
        <taxon>Eukaryota</taxon>
        <taxon>Fungi</taxon>
        <taxon>Dikarya</taxon>
        <taxon>Ascomycota</taxon>
        <taxon>Pezizomycotina</taxon>
        <taxon>Sordariomycetes</taxon>
        <taxon>Sordariomycetidae</taxon>
        <taxon>Sordariales</taxon>
        <taxon>Diplogelasinosporaceae</taxon>
        <taxon>Diplogelasinospora</taxon>
    </lineage>
</organism>
<sequence length="1239" mass="137903">MDDDEFDDIPDEDLMLALTQATSKQTPQVVNSAGQKIGVFPSPNIRRTAQLPGRIGAGQANKQPAASRDRRPGNTPNGANPDLGDVPSDAFESSPETHTVSGAHPPQRQLGRASSFRQTTLWGDTLQEDDSQSQSQGTSNRPYRGDLPPEVPTHHELNHEELNTWVYPLNLGAIRDYQFTIVKSGLFNNTLVALPTGLGKTFIAATVMLNFFRWTKKAKIVFVAPTKPLASQQVQACLTIAGIPRSQATLLTGETPPVLREAEWENRRLFFMTPQTLINDLSKGYADPKSIVLLVIDEAHRSTGDYAYVKVVEFVRRFSKSFRVLALTATPGSTVEGVQDVIDNLGISHVEIRTEESLDIRQYVHSRSIDTVTFDPSDEMLEVRDLFSKALKPLVDKLSSANIYYGRDPMSLTTYGLLKARQDWMNGPGRHVNQGTKFMMMAVFSILQSLAHSIKLLNFHGIKPFYHSLVEFRSTEEGKGEKGSKYKRQLLGDENFKKMLTMIERWMKMETFNGHPKLTYLCETLVNHFMDAGEGSSTRAIVFSEYRDSAEEIVRILNSQPLIRATVFVGQADSKRSEGMKQKQQIETIEKFKTGTFNVLVATSIGEEGLDIGQVDLIVCYDASSSPIRMLQRMGRTGRKRAGNIVLLLMKGKEEEKFAEAKDNYQKMQSLICEGSRFTFRHDLSTRIVPRDIRPEVDKRHVDIPIENSQDTSLPEPRKTAAGLRKKAAKKKFNMPDGVETGFMSVAAMLGKKTARKDAGPSKPPEPVETDFLVDVPHVGNVVLGTAQTAELNRLYRQLPSSRLSQIQVVEFPRLAAFPAAQRVPRRTARLKHGEHTKRWIKLFATLGKSQDPEERYTTPYGETDKSEWRALPCLPFVDDTDKESSSGTLGASTTGSAQKRPRPIDISEDDEEEDVPEPAPRPRRRQAAATAAKTTRKTPVPKSRTSSMFRPASAFLHDCEDDDNEEEEEEEEDEEEDQGEEDADDDDDEEAEPVTKALPVIARSDYRSRKQPKKTSTAAAKGKSKAGGRKAASKSKSGLKRKGDDLEDVGDDCTRTSDMEVDTDGSDDGADLEGFVVGDNEVTFASSMQDGLRSTSPTTPPDLDLDSSLPPAKKSAGARKRRDESPKLPVAEKEAPFYVPMHFTQTQETADDDDELPDFDQLAARTSSSAKMAEKGRRMPMDLDDDDDDDSDDNILGLPKRSRGNNRDSIQKQTEKQSDTATRKRRRPVLADSDDDDD</sequence>
<gene>
    <name evidence="18" type="ORF">QBC46DRAFT_445202</name>
</gene>
<feature type="compositionally biased region" description="Acidic residues" evidence="15">
    <location>
        <begin position="1183"/>
        <end position="1194"/>
    </location>
</feature>
<dbReference type="InterPro" id="IPR001650">
    <property type="entry name" value="Helicase_C-like"/>
</dbReference>
<keyword evidence="9" id="KW-0067">ATP-binding</keyword>
<evidence type="ECO:0000256" key="7">
    <source>
        <dbReference type="ARBA" id="ARBA00022801"/>
    </source>
</evidence>
<evidence type="ECO:0000256" key="12">
    <source>
        <dbReference type="ARBA" id="ARBA00023242"/>
    </source>
</evidence>
<dbReference type="Proteomes" id="UP001303473">
    <property type="component" value="Unassembled WGS sequence"/>
</dbReference>
<dbReference type="CDD" id="cd18801">
    <property type="entry name" value="SF2_C_FANCM_Hef"/>
    <property type="match status" value="1"/>
</dbReference>
<dbReference type="Gene3D" id="1.20.1320.20">
    <property type="entry name" value="hef helicase domain"/>
    <property type="match status" value="1"/>
</dbReference>
<dbReference type="GO" id="GO:0016787">
    <property type="term" value="F:hydrolase activity"/>
    <property type="evidence" value="ECO:0007669"/>
    <property type="project" value="UniProtKB-KW"/>
</dbReference>
<comment type="subcellular location">
    <subcellularLocation>
        <location evidence="2 14">Nucleus</location>
    </subcellularLocation>
</comment>
<feature type="compositionally biased region" description="Polar residues" evidence="15">
    <location>
        <begin position="132"/>
        <end position="141"/>
    </location>
</feature>
<dbReference type="Gene3D" id="3.40.50.300">
    <property type="entry name" value="P-loop containing nucleotide triphosphate hydrolases"/>
    <property type="match status" value="2"/>
</dbReference>
<evidence type="ECO:0000256" key="10">
    <source>
        <dbReference type="ARBA" id="ARBA00023125"/>
    </source>
</evidence>
<feature type="compositionally biased region" description="Polar residues" evidence="15">
    <location>
        <begin position="1084"/>
        <end position="1094"/>
    </location>
</feature>
<dbReference type="AlphaFoldDB" id="A0AAN6NGW8"/>
<proteinExistence type="inferred from homology"/>
<dbReference type="GO" id="GO:0000400">
    <property type="term" value="F:four-way junction DNA binding"/>
    <property type="evidence" value="ECO:0007669"/>
    <property type="project" value="TreeGrafter"/>
</dbReference>
<feature type="compositionally biased region" description="Acidic residues" evidence="15">
    <location>
        <begin position="960"/>
        <end position="993"/>
    </location>
</feature>
<dbReference type="PROSITE" id="PS51192">
    <property type="entry name" value="HELICASE_ATP_BIND_1"/>
    <property type="match status" value="1"/>
</dbReference>
<protein>
    <recommendedName>
        <fullName evidence="14">ATP-dependent DNA helicase</fullName>
        <ecNumber evidence="14">3.6.4.12</ecNumber>
    </recommendedName>
</protein>
<feature type="domain" description="Helicase ATP-binding" evidence="16">
    <location>
        <begin position="181"/>
        <end position="349"/>
    </location>
</feature>
<dbReference type="InterPro" id="IPR006935">
    <property type="entry name" value="Helicase/UvrB_N"/>
</dbReference>
<keyword evidence="10" id="KW-0238">DNA-binding</keyword>
<dbReference type="PANTHER" id="PTHR14025:SF20">
    <property type="entry name" value="FANCONI ANEMIA GROUP M PROTEIN"/>
    <property type="match status" value="1"/>
</dbReference>
<comment type="subunit">
    <text evidence="4 14">Interacts with the MHF histone-fold complex to form the FANCM-MHF complex.</text>
</comment>
<feature type="compositionally biased region" description="Basic and acidic residues" evidence="15">
    <location>
        <begin position="1206"/>
        <end position="1223"/>
    </location>
</feature>
<dbReference type="InterPro" id="IPR039686">
    <property type="entry name" value="FANCM/Mph1-like_ID"/>
</dbReference>
<dbReference type="GO" id="GO:0009378">
    <property type="term" value="F:four-way junction helicase activity"/>
    <property type="evidence" value="ECO:0007669"/>
    <property type="project" value="TreeGrafter"/>
</dbReference>
<dbReference type="GO" id="GO:0005634">
    <property type="term" value="C:nucleus"/>
    <property type="evidence" value="ECO:0007669"/>
    <property type="project" value="UniProtKB-SubCell"/>
</dbReference>
<dbReference type="FunFam" id="3.40.50.300:FF:001992">
    <property type="entry name" value="ATP-dependent RNA helicase, putative"/>
    <property type="match status" value="1"/>
</dbReference>
<evidence type="ECO:0000256" key="3">
    <source>
        <dbReference type="ARBA" id="ARBA00009889"/>
    </source>
</evidence>
<evidence type="ECO:0000259" key="16">
    <source>
        <dbReference type="PROSITE" id="PS51192"/>
    </source>
</evidence>
<dbReference type="PANTHER" id="PTHR14025">
    <property type="entry name" value="FANCONI ANEMIA GROUP M FANCM FAMILY MEMBER"/>
    <property type="match status" value="1"/>
</dbReference>
<keyword evidence="8 18" id="KW-0347">Helicase</keyword>
<dbReference type="GO" id="GO:0045003">
    <property type="term" value="P:double-strand break repair via synthesis-dependent strand annealing"/>
    <property type="evidence" value="ECO:0007669"/>
    <property type="project" value="TreeGrafter"/>
</dbReference>
<dbReference type="PROSITE" id="PS51194">
    <property type="entry name" value="HELICASE_CTER"/>
    <property type="match status" value="1"/>
</dbReference>
<feature type="compositionally biased region" description="Acidic residues" evidence="15">
    <location>
        <begin position="1150"/>
        <end position="1159"/>
    </location>
</feature>
<keyword evidence="7" id="KW-0378">Hydrolase</keyword>
<feature type="domain" description="Helicase C-terminal" evidence="17">
    <location>
        <begin position="525"/>
        <end position="684"/>
    </location>
</feature>
<evidence type="ECO:0000313" key="18">
    <source>
        <dbReference type="EMBL" id="KAK3945285.1"/>
    </source>
</evidence>
<dbReference type="GO" id="GO:0005524">
    <property type="term" value="F:ATP binding"/>
    <property type="evidence" value="ECO:0007669"/>
    <property type="project" value="UniProtKB-UniRule"/>
</dbReference>
<evidence type="ECO:0000259" key="17">
    <source>
        <dbReference type="PROSITE" id="PS51194"/>
    </source>
</evidence>
<dbReference type="Pfam" id="PF00271">
    <property type="entry name" value="Helicase_C"/>
    <property type="match status" value="1"/>
</dbReference>
<evidence type="ECO:0000256" key="5">
    <source>
        <dbReference type="ARBA" id="ARBA00022741"/>
    </source>
</evidence>
<dbReference type="EMBL" id="MU853755">
    <property type="protein sequence ID" value="KAK3945285.1"/>
    <property type="molecule type" value="Genomic_DNA"/>
</dbReference>
<dbReference type="CDD" id="cd12091">
    <property type="entry name" value="FANCM_ID"/>
    <property type="match status" value="1"/>
</dbReference>
<evidence type="ECO:0000256" key="1">
    <source>
        <dbReference type="ARBA" id="ARBA00003813"/>
    </source>
</evidence>
<feature type="compositionally biased region" description="Basic residues" evidence="15">
    <location>
        <begin position="1023"/>
        <end position="1041"/>
    </location>
</feature>
<dbReference type="FunFam" id="3.40.50.300:FF:000861">
    <property type="entry name" value="Fanconi anemia, complementation group M"/>
    <property type="match status" value="1"/>
</dbReference>
<reference evidence="19" key="1">
    <citation type="journal article" date="2023" name="Mol. Phylogenet. Evol.">
        <title>Genome-scale phylogeny and comparative genomics of the fungal order Sordariales.</title>
        <authorList>
            <person name="Hensen N."/>
            <person name="Bonometti L."/>
            <person name="Westerberg I."/>
            <person name="Brannstrom I.O."/>
            <person name="Guillou S."/>
            <person name="Cros-Aarteil S."/>
            <person name="Calhoun S."/>
            <person name="Haridas S."/>
            <person name="Kuo A."/>
            <person name="Mondo S."/>
            <person name="Pangilinan J."/>
            <person name="Riley R."/>
            <person name="LaButti K."/>
            <person name="Andreopoulos B."/>
            <person name="Lipzen A."/>
            <person name="Chen C."/>
            <person name="Yan M."/>
            <person name="Daum C."/>
            <person name="Ng V."/>
            <person name="Clum A."/>
            <person name="Steindorff A."/>
            <person name="Ohm R.A."/>
            <person name="Martin F."/>
            <person name="Silar P."/>
            <person name="Natvig D.O."/>
            <person name="Lalanne C."/>
            <person name="Gautier V."/>
            <person name="Ament-Velasquez S.L."/>
            <person name="Kruys A."/>
            <person name="Hutchinson M.I."/>
            <person name="Powell A.J."/>
            <person name="Barry K."/>
            <person name="Miller A.N."/>
            <person name="Grigoriev I.V."/>
            <person name="Debuchy R."/>
            <person name="Gladieux P."/>
            <person name="Hiltunen Thoren M."/>
            <person name="Johannesson H."/>
        </authorList>
    </citation>
    <scope>NUCLEOTIDE SEQUENCE [LARGE SCALE GENOMIC DNA]</scope>
    <source>
        <strain evidence="19">CBS 340.73</strain>
    </source>
</reference>